<accession>A0ACC1HSK3</accession>
<feature type="non-terminal residue" evidence="1">
    <location>
        <position position="611"/>
    </location>
</feature>
<sequence>MDEGLVSALASVVESADAEATDATAILIKWLTQNPHIHLPAKYSSQLYSLQELVDWALYHGSEMQSINAVRLISIIESTDGPSSHGRRRKAGTIDSRDPRKKYELLSQRATIQIVREPSPDEGQPAGALGATPGVMSPPPTAASSAKGMSTGTFPPAAPPPSASPPRSAPPLSSAGSGSAGMAGAHASPAGALPLPPPKNFHRSPHRQMDDEQLVAFIRDSLVLVEEMPIKWNWNAITRLFGDIAGDKKYMEKIFKRSDFMSRLVRFYTPSSHEFSDLPRSAEYEKFVDIGCLLIRALLSIAEGLLLLEKSEILLDIVEELGKLCRSGRDHHHHHAAHAMLTAAADSCFSHPRMQNSLAPAYFKFISEVGKSKEGAAILERHRLFDVYYRLLEQRDHRHIAKYILASLDYSVDGHPKMILSKAAMSPVTGVREVAPHFLKTLVIKHLDSRQEDTVRWAIERLVILLYDTESSVRRAVVREIIGILDHAEAASVSRSSSDGDDSAFDYVLQALINTRLFVDLVPINDIRPLLLRLVASDRGYQFCKEQGAVECELGAWEATEGIMYIYQIELDIAKSQTVGPIFSANPDGTNAVASLDTPATPPHLFGELTK</sequence>
<evidence type="ECO:0000313" key="2">
    <source>
        <dbReference type="Proteomes" id="UP001145114"/>
    </source>
</evidence>
<keyword evidence="2" id="KW-1185">Reference proteome</keyword>
<proteinExistence type="predicted"/>
<organism evidence="1 2">
    <name type="scientific">Spiromyces aspiralis</name>
    <dbReference type="NCBI Taxonomy" id="68401"/>
    <lineage>
        <taxon>Eukaryota</taxon>
        <taxon>Fungi</taxon>
        <taxon>Fungi incertae sedis</taxon>
        <taxon>Zoopagomycota</taxon>
        <taxon>Kickxellomycotina</taxon>
        <taxon>Kickxellomycetes</taxon>
        <taxon>Kickxellales</taxon>
        <taxon>Kickxellaceae</taxon>
        <taxon>Spiromyces</taxon>
    </lineage>
</organism>
<dbReference type="EMBL" id="JAMZIH010001565">
    <property type="protein sequence ID" value="KAJ1678083.1"/>
    <property type="molecule type" value="Genomic_DNA"/>
</dbReference>
<comment type="caution">
    <text evidence="1">The sequence shown here is derived from an EMBL/GenBank/DDBJ whole genome shotgun (WGS) entry which is preliminary data.</text>
</comment>
<protein>
    <submittedName>
        <fullName evidence="1">Uncharacterized protein</fullName>
    </submittedName>
</protein>
<reference evidence="1" key="1">
    <citation type="submission" date="2022-06" db="EMBL/GenBank/DDBJ databases">
        <title>Phylogenomic reconstructions and comparative analyses of Kickxellomycotina fungi.</title>
        <authorList>
            <person name="Reynolds N.K."/>
            <person name="Stajich J.E."/>
            <person name="Barry K."/>
            <person name="Grigoriev I.V."/>
            <person name="Crous P."/>
            <person name="Smith M.E."/>
        </authorList>
    </citation>
    <scope>NUCLEOTIDE SEQUENCE</scope>
    <source>
        <strain evidence="1">RSA 2271</strain>
    </source>
</reference>
<name>A0ACC1HSK3_9FUNG</name>
<dbReference type="Proteomes" id="UP001145114">
    <property type="component" value="Unassembled WGS sequence"/>
</dbReference>
<evidence type="ECO:0000313" key="1">
    <source>
        <dbReference type="EMBL" id="KAJ1678083.1"/>
    </source>
</evidence>
<gene>
    <name evidence="1" type="ORF">EV182_004815</name>
</gene>